<evidence type="ECO:0008006" key="3">
    <source>
        <dbReference type="Google" id="ProtNLM"/>
    </source>
</evidence>
<reference evidence="1 2" key="1">
    <citation type="submission" date="2018-10" db="EMBL/GenBank/DDBJ databases">
        <title>Sequencing the genomes of 1000 actinobacteria strains.</title>
        <authorList>
            <person name="Klenk H.-P."/>
        </authorList>
    </citation>
    <scope>NUCLEOTIDE SEQUENCE [LARGE SCALE GENOMIC DNA]</scope>
    <source>
        <strain evidence="1 2">DSM 44343</strain>
    </source>
</reference>
<evidence type="ECO:0000313" key="2">
    <source>
        <dbReference type="Proteomes" id="UP000274762"/>
    </source>
</evidence>
<sequence>MTITDPAGEPGQPEGVKRPIAETFVEFCGERVAVSPDEPFHIGRDADLDIDDNPYLHRRFLMLHHEDGLWWLSNVGSHLSAGVVAGDAGFQATLAPGARVPLVFGVTAVVFSAGPTTYELEIHSGAMPLNLAPVEEPARSGETTIGVVSLTESQKLLIVVLAEEVLRRNGTGASSIPSSAQAAARLGWSLTKFNRKLDNVCDKFDQIGVSGVRGGLGRLASNRRVKLVEYAVAARLVTREDLVLIDAEARRNGVIG</sequence>
<dbReference type="RefSeq" id="WP_245969029.1">
    <property type="nucleotide sequence ID" value="NZ_CBCRXS010000002.1"/>
</dbReference>
<dbReference type="AlphaFoldDB" id="A0A495K311"/>
<evidence type="ECO:0000313" key="1">
    <source>
        <dbReference type="EMBL" id="RKR95660.1"/>
    </source>
</evidence>
<accession>A0A495K311</accession>
<name>A0A495K311_WILMA</name>
<organism evidence="1 2">
    <name type="scientific">Williamsia marianensis</name>
    <dbReference type="NCBI Taxonomy" id="85044"/>
    <lineage>
        <taxon>Bacteria</taxon>
        <taxon>Bacillati</taxon>
        <taxon>Actinomycetota</taxon>
        <taxon>Actinomycetes</taxon>
        <taxon>Mycobacteriales</taxon>
        <taxon>Nocardiaceae</taxon>
        <taxon>Williamsia</taxon>
    </lineage>
</organism>
<dbReference type="Proteomes" id="UP000274762">
    <property type="component" value="Unassembled WGS sequence"/>
</dbReference>
<comment type="caution">
    <text evidence="1">The sequence shown here is derived from an EMBL/GenBank/DDBJ whole genome shotgun (WGS) entry which is preliminary data.</text>
</comment>
<protein>
    <recommendedName>
        <fullName evidence="3">FHA domain-containing protein</fullName>
    </recommendedName>
</protein>
<proteinExistence type="predicted"/>
<gene>
    <name evidence="1" type="ORF">DFJ75_2482</name>
</gene>
<dbReference type="EMBL" id="RBKV01000001">
    <property type="protein sequence ID" value="RKR95660.1"/>
    <property type="molecule type" value="Genomic_DNA"/>
</dbReference>